<gene>
    <name evidence="2" type="ORF">EYF80_055848</name>
</gene>
<dbReference type="EMBL" id="SRLO01002069">
    <property type="protein sequence ID" value="TNN33990.1"/>
    <property type="molecule type" value="Genomic_DNA"/>
</dbReference>
<reference evidence="2 3" key="1">
    <citation type="submission" date="2019-03" db="EMBL/GenBank/DDBJ databases">
        <title>First draft genome of Liparis tanakae, snailfish: a comprehensive survey of snailfish specific genes.</title>
        <authorList>
            <person name="Kim W."/>
            <person name="Song I."/>
            <person name="Jeong J.-H."/>
            <person name="Kim D."/>
            <person name="Kim S."/>
            <person name="Ryu S."/>
            <person name="Song J.Y."/>
            <person name="Lee S.K."/>
        </authorList>
    </citation>
    <scope>NUCLEOTIDE SEQUENCE [LARGE SCALE GENOMIC DNA]</scope>
    <source>
        <tissue evidence="2">Muscle</tissue>
    </source>
</reference>
<organism evidence="2 3">
    <name type="scientific">Liparis tanakae</name>
    <name type="common">Tanaka's snailfish</name>
    <dbReference type="NCBI Taxonomy" id="230148"/>
    <lineage>
        <taxon>Eukaryota</taxon>
        <taxon>Metazoa</taxon>
        <taxon>Chordata</taxon>
        <taxon>Craniata</taxon>
        <taxon>Vertebrata</taxon>
        <taxon>Euteleostomi</taxon>
        <taxon>Actinopterygii</taxon>
        <taxon>Neopterygii</taxon>
        <taxon>Teleostei</taxon>
        <taxon>Neoteleostei</taxon>
        <taxon>Acanthomorphata</taxon>
        <taxon>Eupercaria</taxon>
        <taxon>Perciformes</taxon>
        <taxon>Cottioidei</taxon>
        <taxon>Cottales</taxon>
        <taxon>Liparidae</taxon>
        <taxon>Liparis</taxon>
    </lineage>
</organism>
<comment type="caution">
    <text evidence="2">The sequence shown here is derived from an EMBL/GenBank/DDBJ whole genome shotgun (WGS) entry which is preliminary data.</text>
</comment>
<name>A0A4Z2EZG6_9TELE</name>
<accession>A0A4Z2EZG6</accession>
<dbReference type="AlphaFoldDB" id="A0A4Z2EZG6"/>
<protein>
    <submittedName>
        <fullName evidence="2">Uncharacterized protein</fullName>
    </submittedName>
</protein>
<evidence type="ECO:0000313" key="3">
    <source>
        <dbReference type="Proteomes" id="UP000314294"/>
    </source>
</evidence>
<proteinExistence type="predicted"/>
<evidence type="ECO:0000313" key="2">
    <source>
        <dbReference type="EMBL" id="TNN33990.1"/>
    </source>
</evidence>
<keyword evidence="3" id="KW-1185">Reference proteome</keyword>
<evidence type="ECO:0000256" key="1">
    <source>
        <dbReference type="SAM" id="MobiDB-lite"/>
    </source>
</evidence>
<dbReference type="Proteomes" id="UP000314294">
    <property type="component" value="Unassembled WGS sequence"/>
</dbReference>
<feature type="region of interest" description="Disordered" evidence="1">
    <location>
        <begin position="1"/>
        <end position="31"/>
    </location>
</feature>
<sequence length="122" mass="13370">MKPAAKSTLALPRRLDQQLGEPESGDTEHLRSELKGSGVTFAINHTSCNTNTPTNEVMMSIPTASFQTAALYPVRSSFPRRGPETRTDIRAMRLKSFLRTQTRIAGDGTADLLIIGRSIRSP</sequence>